<dbReference type="InterPro" id="IPR032816">
    <property type="entry name" value="VTT_dom"/>
</dbReference>
<gene>
    <name evidence="8" type="ORF">SporoS204_13775</name>
</gene>
<dbReference type="InterPro" id="IPR015414">
    <property type="entry name" value="TMEM64"/>
</dbReference>
<feature type="domain" description="VTT" evidence="7">
    <location>
        <begin position="39"/>
        <end position="156"/>
    </location>
</feature>
<evidence type="ECO:0000313" key="8">
    <source>
        <dbReference type="EMBL" id="ARF15126.1"/>
    </source>
</evidence>
<keyword evidence="9" id="KW-1185">Reference proteome</keyword>
<keyword evidence="3 6" id="KW-0812">Transmembrane</keyword>
<feature type="transmembrane region" description="Helical" evidence="6">
    <location>
        <begin position="136"/>
        <end position="156"/>
    </location>
</feature>
<evidence type="ECO:0000259" key="7">
    <source>
        <dbReference type="Pfam" id="PF09335"/>
    </source>
</evidence>
<evidence type="ECO:0000256" key="1">
    <source>
        <dbReference type="ARBA" id="ARBA00004651"/>
    </source>
</evidence>
<sequence>MNEWLTIDKVEDLAEEYEALGFLMGLIPTFLEAFLPFLPLFVFVIANAIAFGFWLGFALSWAGTVAGSYVVFLLVRRFGGNKFFSFLTRPKKVQQLIHWVERNGFGPLFVLICFPFTPSALVNLVAGLSNMNKKNYLFVLMLGKLVMIMMITFIGYDVRALVTQPIRTLIMFVVIFLLWLVGKWFERRLTRKVEDDFRSFSSVHGNGEKE</sequence>
<dbReference type="Pfam" id="PF09335">
    <property type="entry name" value="VTT_dom"/>
    <property type="match status" value="1"/>
</dbReference>
<name>A0ABN4YTJ0_SPOUR</name>
<accession>A0ABN4YTJ0</accession>
<evidence type="ECO:0000256" key="2">
    <source>
        <dbReference type="ARBA" id="ARBA00022475"/>
    </source>
</evidence>
<keyword evidence="5 6" id="KW-0472">Membrane</keyword>
<feature type="transmembrane region" description="Helical" evidence="6">
    <location>
        <begin position="20"/>
        <end position="46"/>
    </location>
</feature>
<evidence type="ECO:0000256" key="6">
    <source>
        <dbReference type="RuleBase" id="RU366058"/>
    </source>
</evidence>
<feature type="transmembrane region" description="Helical" evidence="6">
    <location>
        <begin position="108"/>
        <end position="129"/>
    </location>
</feature>
<dbReference type="PANTHER" id="PTHR12677">
    <property type="entry name" value="GOLGI APPARATUS MEMBRANE PROTEIN TVP38-RELATED"/>
    <property type="match status" value="1"/>
</dbReference>
<evidence type="ECO:0000256" key="4">
    <source>
        <dbReference type="ARBA" id="ARBA00022989"/>
    </source>
</evidence>
<organism evidence="8 9">
    <name type="scientific">Sporosarcina ureae</name>
    <dbReference type="NCBI Taxonomy" id="1571"/>
    <lineage>
        <taxon>Bacteria</taxon>
        <taxon>Bacillati</taxon>
        <taxon>Bacillota</taxon>
        <taxon>Bacilli</taxon>
        <taxon>Bacillales</taxon>
        <taxon>Caryophanaceae</taxon>
        <taxon>Sporosarcina</taxon>
    </lineage>
</organism>
<proteinExistence type="inferred from homology"/>
<dbReference type="Proteomes" id="UP000192486">
    <property type="component" value="Chromosome"/>
</dbReference>
<comment type="similarity">
    <text evidence="6">Belongs to the TVP38/TMEM64 family.</text>
</comment>
<dbReference type="PANTHER" id="PTHR12677:SF55">
    <property type="entry name" value="UNDECAPRENYL PHOSPHATE TRANSPORTER SAOUHSC_00901-RELATED"/>
    <property type="match status" value="1"/>
</dbReference>
<protein>
    <recommendedName>
        <fullName evidence="6">TVP38/TMEM64 family membrane protein</fullName>
    </recommendedName>
</protein>
<feature type="transmembrane region" description="Helical" evidence="6">
    <location>
        <begin position="162"/>
        <end position="182"/>
    </location>
</feature>
<feature type="transmembrane region" description="Helical" evidence="6">
    <location>
        <begin position="53"/>
        <end position="75"/>
    </location>
</feature>
<keyword evidence="2 6" id="KW-1003">Cell membrane</keyword>
<dbReference type="EMBL" id="CP015108">
    <property type="protein sequence ID" value="ARF15126.1"/>
    <property type="molecule type" value="Genomic_DNA"/>
</dbReference>
<evidence type="ECO:0000256" key="3">
    <source>
        <dbReference type="ARBA" id="ARBA00022692"/>
    </source>
</evidence>
<comment type="subcellular location">
    <subcellularLocation>
        <location evidence="1 6">Cell membrane</location>
        <topology evidence="1 6">Multi-pass membrane protein</topology>
    </subcellularLocation>
</comment>
<dbReference type="RefSeq" id="WP_029052494.1">
    <property type="nucleotide sequence ID" value="NZ_CP015108.1"/>
</dbReference>
<evidence type="ECO:0000256" key="5">
    <source>
        <dbReference type="ARBA" id="ARBA00023136"/>
    </source>
</evidence>
<keyword evidence="4 6" id="KW-1133">Transmembrane helix</keyword>
<reference evidence="8 9" key="1">
    <citation type="submission" date="2016-04" db="EMBL/GenBank/DDBJ databases">
        <title>Comparative Genomics and Epigenetics of Sporosarcina ureae.</title>
        <authorList>
            <person name="Oliver A.S."/>
            <person name="Cooper K.K."/>
        </authorList>
    </citation>
    <scope>NUCLEOTIDE SEQUENCE [LARGE SCALE GENOMIC DNA]</scope>
    <source>
        <strain evidence="8 9">S204</strain>
    </source>
</reference>
<evidence type="ECO:0000313" key="9">
    <source>
        <dbReference type="Proteomes" id="UP000192486"/>
    </source>
</evidence>